<dbReference type="InParanoid" id="A0A0C3F5S3"/>
<dbReference type="AlphaFoldDB" id="A0A0C3F5S3"/>
<dbReference type="HOGENOM" id="CLU_2979912_0_0_1"/>
<keyword evidence="2" id="KW-1185">Reference proteome</keyword>
<reference evidence="2" key="2">
    <citation type="submission" date="2015-01" db="EMBL/GenBank/DDBJ databases">
        <title>Evolutionary Origins and Diversification of the Mycorrhizal Mutualists.</title>
        <authorList>
            <consortium name="DOE Joint Genome Institute"/>
            <consortium name="Mycorrhizal Genomics Consortium"/>
            <person name="Kohler A."/>
            <person name="Kuo A."/>
            <person name="Nagy L.G."/>
            <person name="Floudas D."/>
            <person name="Copeland A."/>
            <person name="Barry K.W."/>
            <person name="Cichocki N."/>
            <person name="Veneault-Fourrey C."/>
            <person name="LaButti K."/>
            <person name="Lindquist E.A."/>
            <person name="Lipzen A."/>
            <person name="Lundell T."/>
            <person name="Morin E."/>
            <person name="Murat C."/>
            <person name="Riley R."/>
            <person name="Ohm R."/>
            <person name="Sun H."/>
            <person name="Tunlid A."/>
            <person name="Henrissat B."/>
            <person name="Grigoriev I.V."/>
            <person name="Hibbett D.S."/>
            <person name="Martin F."/>
        </authorList>
    </citation>
    <scope>NUCLEOTIDE SEQUENCE [LARGE SCALE GENOMIC DNA]</scope>
    <source>
        <strain evidence="2">F 1598</strain>
    </source>
</reference>
<name>A0A0C3F5S3_PILCF</name>
<protein>
    <submittedName>
        <fullName evidence="1">Uncharacterized protein</fullName>
    </submittedName>
</protein>
<sequence length="58" mass="6150">MTAITSKTGDSVIGNGMDLTSSVEVHRLSIVTPGLFAVPEVKSLVNSVPTELTQHRVE</sequence>
<dbReference type="EMBL" id="KN833006">
    <property type="protein sequence ID" value="KIM80050.1"/>
    <property type="molecule type" value="Genomic_DNA"/>
</dbReference>
<gene>
    <name evidence="1" type="ORF">PILCRDRAFT_822893</name>
</gene>
<proteinExistence type="predicted"/>
<dbReference type="Proteomes" id="UP000054166">
    <property type="component" value="Unassembled WGS sequence"/>
</dbReference>
<evidence type="ECO:0000313" key="1">
    <source>
        <dbReference type="EMBL" id="KIM80050.1"/>
    </source>
</evidence>
<evidence type="ECO:0000313" key="2">
    <source>
        <dbReference type="Proteomes" id="UP000054166"/>
    </source>
</evidence>
<organism evidence="1 2">
    <name type="scientific">Piloderma croceum (strain F 1598)</name>
    <dbReference type="NCBI Taxonomy" id="765440"/>
    <lineage>
        <taxon>Eukaryota</taxon>
        <taxon>Fungi</taxon>
        <taxon>Dikarya</taxon>
        <taxon>Basidiomycota</taxon>
        <taxon>Agaricomycotina</taxon>
        <taxon>Agaricomycetes</taxon>
        <taxon>Agaricomycetidae</taxon>
        <taxon>Atheliales</taxon>
        <taxon>Atheliaceae</taxon>
        <taxon>Piloderma</taxon>
    </lineage>
</organism>
<reference evidence="1 2" key="1">
    <citation type="submission" date="2014-04" db="EMBL/GenBank/DDBJ databases">
        <authorList>
            <consortium name="DOE Joint Genome Institute"/>
            <person name="Kuo A."/>
            <person name="Tarkka M."/>
            <person name="Buscot F."/>
            <person name="Kohler A."/>
            <person name="Nagy L.G."/>
            <person name="Floudas D."/>
            <person name="Copeland A."/>
            <person name="Barry K.W."/>
            <person name="Cichocki N."/>
            <person name="Veneault-Fourrey C."/>
            <person name="LaButti K."/>
            <person name="Lindquist E.A."/>
            <person name="Lipzen A."/>
            <person name="Lundell T."/>
            <person name="Morin E."/>
            <person name="Murat C."/>
            <person name="Sun H."/>
            <person name="Tunlid A."/>
            <person name="Henrissat B."/>
            <person name="Grigoriev I.V."/>
            <person name="Hibbett D.S."/>
            <person name="Martin F."/>
            <person name="Nordberg H.P."/>
            <person name="Cantor M.N."/>
            <person name="Hua S.X."/>
        </authorList>
    </citation>
    <scope>NUCLEOTIDE SEQUENCE [LARGE SCALE GENOMIC DNA]</scope>
    <source>
        <strain evidence="1 2">F 1598</strain>
    </source>
</reference>
<accession>A0A0C3F5S3</accession>